<evidence type="ECO:0000313" key="7">
    <source>
        <dbReference type="EMBL" id="GAA4752037.1"/>
    </source>
</evidence>
<keyword evidence="2 6" id="KW-0812">Transmembrane</keyword>
<dbReference type="InterPro" id="IPR001898">
    <property type="entry name" value="SLC13A/DASS"/>
</dbReference>
<comment type="caution">
    <text evidence="7">The sequence shown here is derived from an EMBL/GenBank/DDBJ whole genome shotgun (WGS) entry which is preliminary data.</text>
</comment>
<evidence type="ECO:0000313" key="8">
    <source>
        <dbReference type="Proteomes" id="UP001500822"/>
    </source>
</evidence>
<feature type="transmembrane region" description="Helical" evidence="6">
    <location>
        <begin position="357"/>
        <end position="376"/>
    </location>
</feature>
<keyword evidence="3 6" id="KW-1133">Transmembrane helix</keyword>
<feature type="transmembrane region" description="Helical" evidence="6">
    <location>
        <begin position="396"/>
        <end position="414"/>
    </location>
</feature>
<evidence type="ECO:0000256" key="5">
    <source>
        <dbReference type="SAM" id="MobiDB-lite"/>
    </source>
</evidence>
<feature type="transmembrane region" description="Helical" evidence="6">
    <location>
        <begin position="44"/>
        <end position="63"/>
    </location>
</feature>
<feature type="transmembrane region" description="Helical" evidence="6">
    <location>
        <begin position="485"/>
        <end position="502"/>
    </location>
</feature>
<feature type="region of interest" description="Disordered" evidence="5">
    <location>
        <begin position="1"/>
        <end position="34"/>
    </location>
</feature>
<evidence type="ECO:0000256" key="4">
    <source>
        <dbReference type="ARBA" id="ARBA00023136"/>
    </source>
</evidence>
<dbReference type="Pfam" id="PF00939">
    <property type="entry name" value="Na_sulph_symp"/>
    <property type="match status" value="1"/>
</dbReference>
<evidence type="ECO:0000256" key="6">
    <source>
        <dbReference type="SAM" id="Phobius"/>
    </source>
</evidence>
<dbReference type="InterPro" id="IPR051679">
    <property type="entry name" value="DASS-Related_Transporters"/>
</dbReference>
<feature type="transmembrane region" description="Helical" evidence="6">
    <location>
        <begin position="94"/>
        <end position="117"/>
    </location>
</feature>
<feature type="transmembrane region" description="Helical" evidence="6">
    <location>
        <begin position="69"/>
        <end position="87"/>
    </location>
</feature>
<feature type="transmembrane region" description="Helical" evidence="6">
    <location>
        <begin position="123"/>
        <end position="147"/>
    </location>
</feature>
<keyword evidence="8" id="KW-1185">Reference proteome</keyword>
<dbReference type="Proteomes" id="UP001500822">
    <property type="component" value="Unassembled WGS sequence"/>
</dbReference>
<evidence type="ECO:0000256" key="2">
    <source>
        <dbReference type="ARBA" id="ARBA00022692"/>
    </source>
</evidence>
<sequence>MHQQITEPRRSARPLPPWVVAGPPHRVGPPSTDLPKRRVRRPSVGFLAAVSAVAALAVVVLALPGGPDGPARISIVVFLVAIALWLGNRVDDTYVALGAALVLVGFGVVGSDVLFGALGSETIWLLVAAFVVSAGVSATGLTARFAAGLITRAATVRQLAHLVTFALLATAFAVPSTSGRAALTLPIFTALAGAVADRQRVVKAFAILFPTVILLTAVATLIGAGAHLVTNEILAATTGEHIGFAHWLVLGLPLALVSAHLATELVLHLFTTADDRSARLSVTTADLAAHVSTPLTGRLRPCEIRALVILAVIIACWIAEPWHGLHPALIALAGALAITSPQLGTTTMSHGLRTVPWGLLVFMAATATLGAALAGSGAADWLAGGVFGVIVDAPPAVVLVALVTISVAAHLGIASRTARSSVLIPLVIPVALSAGLNPVALAFASTAAAGFCHSLTSSAKPVAMFAEIDGTTAYTSADLLRLSRVLAPLTVLLVVACALWLWPHLGLPLS</sequence>
<evidence type="ECO:0000256" key="3">
    <source>
        <dbReference type="ARBA" id="ARBA00022989"/>
    </source>
</evidence>
<gene>
    <name evidence="7" type="ORF">GCM10023217_23650</name>
</gene>
<dbReference type="PANTHER" id="PTHR43652">
    <property type="entry name" value="BASIC AMINO ACID ANTIPORTER YFCC-RELATED"/>
    <property type="match status" value="1"/>
</dbReference>
<keyword evidence="4 6" id="KW-0472">Membrane</keyword>
<name>A0ABP8ZBI6_9ACTN</name>
<feature type="transmembrane region" description="Helical" evidence="6">
    <location>
        <begin position="426"/>
        <end position="451"/>
    </location>
</feature>
<feature type="transmembrane region" description="Helical" evidence="6">
    <location>
        <begin position="244"/>
        <end position="270"/>
    </location>
</feature>
<dbReference type="PANTHER" id="PTHR43652:SF2">
    <property type="entry name" value="BASIC AMINO ACID ANTIPORTER YFCC-RELATED"/>
    <property type="match status" value="1"/>
</dbReference>
<feature type="transmembrane region" description="Helical" evidence="6">
    <location>
        <begin position="204"/>
        <end position="224"/>
    </location>
</feature>
<proteinExistence type="predicted"/>
<dbReference type="EMBL" id="BAABIE010000010">
    <property type="protein sequence ID" value="GAA4752037.1"/>
    <property type="molecule type" value="Genomic_DNA"/>
</dbReference>
<comment type="subcellular location">
    <subcellularLocation>
        <location evidence="1">Membrane</location>
        <topology evidence="1">Multi-pass membrane protein</topology>
    </subcellularLocation>
</comment>
<evidence type="ECO:0000256" key="1">
    <source>
        <dbReference type="ARBA" id="ARBA00004141"/>
    </source>
</evidence>
<accession>A0ABP8ZBI6</accession>
<dbReference type="RefSeq" id="WP_345313649.1">
    <property type="nucleotide sequence ID" value="NZ_BAABIE010000010.1"/>
</dbReference>
<protein>
    <submittedName>
        <fullName evidence="7">SLC13 family permease</fullName>
    </submittedName>
</protein>
<reference evidence="8" key="1">
    <citation type="journal article" date="2019" name="Int. J. Syst. Evol. Microbiol.">
        <title>The Global Catalogue of Microorganisms (GCM) 10K type strain sequencing project: providing services to taxonomists for standard genome sequencing and annotation.</title>
        <authorList>
            <consortium name="The Broad Institute Genomics Platform"/>
            <consortium name="The Broad Institute Genome Sequencing Center for Infectious Disease"/>
            <person name="Wu L."/>
            <person name="Ma J."/>
        </authorList>
    </citation>
    <scope>NUCLEOTIDE SEQUENCE [LARGE SCALE GENOMIC DNA]</scope>
    <source>
        <strain evidence="8">JCM 18077</strain>
    </source>
</reference>
<organism evidence="7 8">
    <name type="scientific">Gordonia alkaliphila</name>
    <dbReference type="NCBI Taxonomy" id="1053547"/>
    <lineage>
        <taxon>Bacteria</taxon>
        <taxon>Bacillati</taxon>
        <taxon>Actinomycetota</taxon>
        <taxon>Actinomycetes</taxon>
        <taxon>Mycobacteriales</taxon>
        <taxon>Gordoniaceae</taxon>
        <taxon>Gordonia</taxon>
    </lineage>
</organism>